<proteinExistence type="predicted"/>
<evidence type="ECO:0000256" key="5">
    <source>
        <dbReference type="SAM" id="Phobius"/>
    </source>
</evidence>
<evidence type="ECO:0000256" key="1">
    <source>
        <dbReference type="ARBA" id="ARBA00004141"/>
    </source>
</evidence>
<dbReference type="EMBL" id="JBIRYI010000009">
    <property type="protein sequence ID" value="MFI2488406.1"/>
    <property type="molecule type" value="Genomic_DNA"/>
</dbReference>
<comment type="subcellular location">
    <subcellularLocation>
        <location evidence="1">Membrane</location>
        <topology evidence="1">Multi-pass membrane protein</topology>
    </subcellularLocation>
</comment>
<keyword evidence="3 5" id="KW-1133">Transmembrane helix</keyword>
<protein>
    <submittedName>
        <fullName evidence="6">DoxX family protein</fullName>
    </submittedName>
</protein>
<reference evidence="6 7" key="1">
    <citation type="submission" date="2024-10" db="EMBL/GenBank/DDBJ databases">
        <title>The Natural Products Discovery Center: Release of the First 8490 Sequenced Strains for Exploring Actinobacteria Biosynthetic Diversity.</title>
        <authorList>
            <person name="Kalkreuter E."/>
            <person name="Kautsar S.A."/>
            <person name="Yang D."/>
            <person name="Bader C.D."/>
            <person name="Teijaro C.N."/>
            <person name="Fluegel L."/>
            <person name="Davis C.M."/>
            <person name="Simpson J.R."/>
            <person name="Lauterbach L."/>
            <person name="Steele A.D."/>
            <person name="Gui C."/>
            <person name="Meng S."/>
            <person name="Li G."/>
            <person name="Viehrig K."/>
            <person name="Ye F."/>
            <person name="Su P."/>
            <person name="Kiefer A.F."/>
            <person name="Nichols A."/>
            <person name="Cepeda A.J."/>
            <person name="Yan W."/>
            <person name="Fan B."/>
            <person name="Jiang Y."/>
            <person name="Adhikari A."/>
            <person name="Zheng C.-J."/>
            <person name="Schuster L."/>
            <person name="Cowan T.M."/>
            <person name="Smanski M.J."/>
            <person name="Chevrette M.G."/>
            <person name="De Carvalho L.P.S."/>
            <person name="Shen B."/>
        </authorList>
    </citation>
    <scope>NUCLEOTIDE SEQUENCE [LARGE SCALE GENOMIC DNA]</scope>
    <source>
        <strain evidence="6 7">NPDC019481</strain>
    </source>
</reference>
<feature type="transmembrane region" description="Helical" evidence="5">
    <location>
        <begin position="103"/>
        <end position="122"/>
    </location>
</feature>
<organism evidence="6 7">
    <name type="scientific">Promicromonospora kroppenstedtii</name>
    <dbReference type="NCBI Taxonomy" id="440482"/>
    <lineage>
        <taxon>Bacteria</taxon>
        <taxon>Bacillati</taxon>
        <taxon>Actinomycetota</taxon>
        <taxon>Actinomycetes</taxon>
        <taxon>Micrococcales</taxon>
        <taxon>Promicromonosporaceae</taxon>
        <taxon>Promicromonospora</taxon>
    </lineage>
</organism>
<evidence type="ECO:0000313" key="6">
    <source>
        <dbReference type="EMBL" id="MFI2488406.1"/>
    </source>
</evidence>
<gene>
    <name evidence="6" type="ORF">ACH47X_15950</name>
</gene>
<comment type="caution">
    <text evidence="6">The sequence shown here is derived from an EMBL/GenBank/DDBJ whole genome shotgun (WGS) entry which is preliminary data.</text>
</comment>
<accession>A0ABW7XM69</accession>
<evidence type="ECO:0000313" key="7">
    <source>
        <dbReference type="Proteomes" id="UP001611580"/>
    </source>
</evidence>
<dbReference type="RefSeq" id="WP_397405565.1">
    <property type="nucleotide sequence ID" value="NZ_JBIRYI010000009.1"/>
</dbReference>
<evidence type="ECO:0000256" key="4">
    <source>
        <dbReference type="ARBA" id="ARBA00023136"/>
    </source>
</evidence>
<keyword evidence="7" id="KW-1185">Reference proteome</keyword>
<evidence type="ECO:0000256" key="2">
    <source>
        <dbReference type="ARBA" id="ARBA00022692"/>
    </source>
</evidence>
<dbReference type="Pfam" id="PF13564">
    <property type="entry name" value="DoxX_2"/>
    <property type="match status" value="1"/>
</dbReference>
<sequence>MNIALWTVAGLLALAYVAGGLLKIVLSKQRIRAAGGASAAWTDDVSPARIKTIGVLEVLGGLGLVLPGLTGVAPELVPLAALGLAMIMVGAAVTRISRREYRLLVADLAYLVLIAFVLWGRLGPVPLAA</sequence>
<dbReference type="Proteomes" id="UP001611580">
    <property type="component" value="Unassembled WGS sequence"/>
</dbReference>
<feature type="transmembrane region" description="Helical" evidence="5">
    <location>
        <begin position="76"/>
        <end position="96"/>
    </location>
</feature>
<keyword evidence="2 5" id="KW-0812">Transmembrane</keyword>
<evidence type="ECO:0000256" key="3">
    <source>
        <dbReference type="ARBA" id="ARBA00022989"/>
    </source>
</evidence>
<dbReference type="InterPro" id="IPR032808">
    <property type="entry name" value="DoxX"/>
</dbReference>
<name>A0ABW7XM69_9MICO</name>
<keyword evidence="4 5" id="KW-0472">Membrane</keyword>